<dbReference type="Gene3D" id="3.40.50.2300">
    <property type="match status" value="1"/>
</dbReference>
<feature type="domain" description="Response regulatory" evidence="10">
    <location>
        <begin position="4"/>
        <end position="123"/>
    </location>
</feature>
<evidence type="ECO:0000259" key="10">
    <source>
        <dbReference type="PROSITE" id="PS50110"/>
    </source>
</evidence>
<sequence length="515" mass="58860">MTFKVLLIDDEPAALEGMLLWVDWEGLGFQICGTCGNGEDGLRKIRELSPDLVVTDVKMPLMDGLDMIAAWRREAGGETVRFAIVSGYSEFEYAQKAMRYGINHYLLKPVIPDEAERELQDLYRELAEQKERRRIGRLVEYEESAALLKGLLAERPVSGEERRRLERLSGSSHHWNVIVCRAEGPVLLELREEVASVSREEAPAYRIDLEDHLAVVYGMKAGLDGDVRGHDVGKRMGRYAERGASISVGTAVLSLLRIGESYRAAKEALRHAFYADECGQWIEYENVRHRPFDYRHDYTRFVKEMLQAVEWMDRTGFDQAVGKAKQAFLEAYAAPEVVAKVAVHTMRRIGEYMEEAGVFEAEWPEKFGRAGRPAEALGLARLMERLLECGLDAIDALRRRLAAQSRGIVNEINRYIEEHYREAITIKQLAQKFYLNPVYMGQLLMRKNGIGFHEQIHNLRINEAVRLLRETKLRTGEIAEHVGYGNYGLFLKQFVKRIGMPPNEFRGSSSKVFRD</sequence>
<dbReference type="PROSITE" id="PS50110">
    <property type="entry name" value="RESPONSE_REGULATORY"/>
    <property type="match status" value="1"/>
</dbReference>
<keyword evidence="12" id="KW-1185">Reference proteome</keyword>
<dbReference type="InterPro" id="IPR018060">
    <property type="entry name" value="HTH_AraC"/>
</dbReference>
<dbReference type="RefSeq" id="WP_379268441.1">
    <property type="nucleotide sequence ID" value="NZ_JBHUGT010000026.1"/>
</dbReference>
<dbReference type="SUPFAM" id="SSF52172">
    <property type="entry name" value="CheY-like"/>
    <property type="match status" value="1"/>
</dbReference>
<feature type="domain" description="HTH araC/xylS-type" evidence="9">
    <location>
        <begin position="410"/>
        <end position="508"/>
    </location>
</feature>
<evidence type="ECO:0000256" key="2">
    <source>
        <dbReference type="ARBA" id="ARBA00022490"/>
    </source>
</evidence>
<gene>
    <name evidence="11" type="ORF">ACFSW5_00175</name>
</gene>
<evidence type="ECO:0000256" key="1">
    <source>
        <dbReference type="ARBA" id="ARBA00004496"/>
    </source>
</evidence>
<dbReference type="Proteomes" id="UP001597493">
    <property type="component" value="Unassembled WGS sequence"/>
</dbReference>
<dbReference type="EMBL" id="JBHUMY010000001">
    <property type="protein sequence ID" value="MFD2658677.1"/>
    <property type="molecule type" value="Genomic_DNA"/>
</dbReference>
<keyword evidence="6" id="KW-0238">DNA-binding</keyword>
<evidence type="ECO:0000259" key="9">
    <source>
        <dbReference type="PROSITE" id="PS01124"/>
    </source>
</evidence>
<dbReference type="Pfam" id="PF00072">
    <property type="entry name" value="Response_reg"/>
    <property type="match status" value="1"/>
</dbReference>
<dbReference type="PANTHER" id="PTHR42713:SF3">
    <property type="entry name" value="TRANSCRIPTIONAL REGULATORY PROTEIN HPTR"/>
    <property type="match status" value="1"/>
</dbReference>
<dbReference type="SMART" id="SM00342">
    <property type="entry name" value="HTH_ARAC"/>
    <property type="match status" value="1"/>
</dbReference>
<reference evidence="12" key="1">
    <citation type="journal article" date="2019" name="Int. J. Syst. Evol. Microbiol.">
        <title>The Global Catalogue of Microorganisms (GCM) 10K type strain sequencing project: providing services to taxonomists for standard genome sequencing and annotation.</title>
        <authorList>
            <consortium name="The Broad Institute Genomics Platform"/>
            <consortium name="The Broad Institute Genome Sequencing Center for Infectious Disease"/>
            <person name="Wu L."/>
            <person name="Ma J."/>
        </authorList>
    </citation>
    <scope>NUCLEOTIDE SEQUENCE [LARGE SCALE GENOMIC DNA]</scope>
    <source>
        <strain evidence="12">TISTR 1827</strain>
    </source>
</reference>
<dbReference type="SUPFAM" id="SSF46689">
    <property type="entry name" value="Homeodomain-like"/>
    <property type="match status" value="1"/>
</dbReference>
<dbReference type="InterPro" id="IPR001789">
    <property type="entry name" value="Sig_transdc_resp-reg_receiver"/>
</dbReference>
<organism evidence="11 12">
    <name type="scientific">Paenibacillus thailandensis</name>
    <dbReference type="NCBI Taxonomy" id="393250"/>
    <lineage>
        <taxon>Bacteria</taxon>
        <taxon>Bacillati</taxon>
        <taxon>Bacillota</taxon>
        <taxon>Bacilli</taxon>
        <taxon>Bacillales</taxon>
        <taxon>Paenibacillaceae</taxon>
        <taxon>Paenibacillus</taxon>
    </lineage>
</organism>
<dbReference type="CDD" id="cd17536">
    <property type="entry name" value="REC_YesN-like"/>
    <property type="match status" value="1"/>
</dbReference>
<evidence type="ECO:0000256" key="4">
    <source>
        <dbReference type="ARBA" id="ARBA00023012"/>
    </source>
</evidence>
<dbReference type="PROSITE" id="PS01124">
    <property type="entry name" value="HTH_ARAC_FAMILY_2"/>
    <property type="match status" value="1"/>
</dbReference>
<dbReference type="InterPro" id="IPR051552">
    <property type="entry name" value="HptR"/>
</dbReference>
<evidence type="ECO:0000256" key="8">
    <source>
        <dbReference type="PROSITE-ProRule" id="PRU00169"/>
    </source>
</evidence>
<keyword evidence="5" id="KW-0805">Transcription regulation</keyword>
<accession>A0ABW5QQL6</accession>
<evidence type="ECO:0000313" key="12">
    <source>
        <dbReference type="Proteomes" id="UP001597493"/>
    </source>
</evidence>
<comment type="subcellular location">
    <subcellularLocation>
        <location evidence="1">Cytoplasm</location>
    </subcellularLocation>
</comment>
<keyword evidence="2" id="KW-0963">Cytoplasm</keyword>
<keyword evidence="4" id="KW-0902">Two-component regulatory system</keyword>
<evidence type="ECO:0000313" key="11">
    <source>
        <dbReference type="EMBL" id="MFD2658677.1"/>
    </source>
</evidence>
<dbReference type="Pfam" id="PF12833">
    <property type="entry name" value="HTH_18"/>
    <property type="match status" value="1"/>
</dbReference>
<name>A0ABW5QQL6_9BACL</name>
<dbReference type="InterPro" id="IPR009057">
    <property type="entry name" value="Homeodomain-like_sf"/>
</dbReference>
<feature type="modified residue" description="4-aspartylphosphate" evidence="8">
    <location>
        <position position="56"/>
    </location>
</feature>
<comment type="caution">
    <text evidence="11">The sequence shown here is derived from an EMBL/GenBank/DDBJ whole genome shotgun (WGS) entry which is preliminary data.</text>
</comment>
<keyword evidence="3 8" id="KW-0597">Phosphoprotein</keyword>
<dbReference type="SMART" id="SM00448">
    <property type="entry name" value="REC"/>
    <property type="match status" value="1"/>
</dbReference>
<proteinExistence type="predicted"/>
<keyword evidence="7" id="KW-0804">Transcription</keyword>
<evidence type="ECO:0000256" key="3">
    <source>
        <dbReference type="ARBA" id="ARBA00022553"/>
    </source>
</evidence>
<protein>
    <submittedName>
        <fullName evidence="11">Response regulator</fullName>
    </submittedName>
</protein>
<evidence type="ECO:0000256" key="6">
    <source>
        <dbReference type="ARBA" id="ARBA00023125"/>
    </source>
</evidence>
<evidence type="ECO:0000256" key="5">
    <source>
        <dbReference type="ARBA" id="ARBA00023015"/>
    </source>
</evidence>
<dbReference type="Gene3D" id="1.10.10.60">
    <property type="entry name" value="Homeodomain-like"/>
    <property type="match status" value="2"/>
</dbReference>
<dbReference type="InterPro" id="IPR011006">
    <property type="entry name" value="CheY-like_superfamily"/>
</dbReference>
<evidence type="ECO:0000256" key="7">
    <source>
        <dbReference type="ARBA" id="ARBA00023163"/>
    </source>
</evidence>
<dbReference type="PANTHER" id="PTHR42713">
    <property type="entry name" value="HISTIDINE KINASE-RELATED"/>
    <property type="match status" value="1"/>
</dbReference>